<accession>A0A3P6FWK8</accession>
<dbReference type="InterPro" id="IPR015915">
    <property type="entry name" value="Kelch-typ_b-propeller"/>
</dbReference>
<evidence type="ECO:0000256" key="1">
    <source>
        <dbReference type="SAM" id="MobiDB-lite"/>
    </source>
</evidence>
<evidence type="ECO:0000313" key="2">
    <source>
        <dbReference type="EMBL" id="VDD56870.1"/>
    </source>
</evidence>
<sequence length="206" mass="23476">MPFRTSSINATMPLSYNADDDEPPKKYSTHPPPPLSLSSLPDDIVFRCLALVPRSYHLSFSWVSKHLIKIPWTRHERQFDAAVGVIDGKKIHVIGGGGFPEESFHEEIQVEVFDPKSETWELAGMENMRKTSRCGALVEGKLYMVEYEETNVYNPRECEGERIVHMVSQRLEKGGRKDTLNDTVDCVCVVDDVLSAFVRWKKGYIK</sequence>
<reference evidence="2" key="1">
    <citation type="submission" date="2018-11" db="EMBL/GenBank/DDBJ databases">
        <authorList>
            <consortium name="Genoscope - CEA"/>
            <person name="William W."/>
        </authorList>
    </citation>
    <scope>NUCLEOTIDE SEQUENCE</scope>
</reference>
<dbReference type="SUPFAM" id="SSF117281">
    <property type="entry name" value="Kelch motif"/>
    <property type="match status" value="1"/>
</dbReference>
<feature type="region of interest" description="Disordered" evidence="1">
    <location>
        <begin position="13"/>
        <end position="34"/>
    </location>
</feature>
<dbReference type="AlphaFoldDB" id="A0A3P6FWK8"/>
<protein>
    <recommendedName>
        <fullName evidence="3">F-box domain-containing protein</fullName>
    </recommendedName>
</protein>
<dbReference type="PANTHER" id="PTHR24414">
    <property type="entry name" value="F-BOX/KELCH-REPEAT PROTEIN SKIP4"/>
    <property type="match status" value="1"/>
</dbReference>
<organism evidence="2">
    <name type="scientific">Brassica oleracea</name>
    <name type="common">Wild cabbage</name>
    <dbReference type="NCBI Taxonomy" id="3712"/>
    <lineage>
        <taxon>Eukaryota</taxon>
        <taxon>Viridiplantae</taxon>
        <taxon>Streptophyta</taxon>
        <taxon>Embryophyta</taxon>
        <taxon>Tracheophyta</taxon>
        <taxon>Spermatophyta</taxon>
        <taxon>Magnoliopsida</taxon>
        <taxon>eudicotyledons</taxon>
        <taxon>Gunneridae</taxon>
        <taxon>Pentapetalae</taxon>
        <taxon>rosids</taxon>
        <taxon>malvids</taxon>
        <taxon>Brassicales</taxon>
        <taxon>Brassicaceae</taxon>
        <taxon>Brassiceae</taxon>
        <taxon>Brassica</taxon>
    </lineage>
</organism>
<name>A0A3P6FWK8_BRAOL</name>
<gene>
    <name evidence="2" type="ORF">BOLC8T50099H</name>
</gene>
<dbReference type="InterPro" id="IPR050354">
    <property type="entry name" value="F-box/kelch-repeat_ARATH"/>
</dbReference>
<evidence type="ECO:0008006" key="3">
    <source>
        <dbReference type="Google" id="ProtNLM"/>
    </source>
</evidence>
<dbReference type="PANTHER" id="PTHR24414:SF72">
    <property type="entry name" value="F-BOX DOMAIN-CONTAINING PROTEIN"/>
    <property type="match status" value="1"/>
</dbReference>
<dbReference type="EMBL" id="LR031879">
    <property type="protein sequence ID" value="VDD56870.1"/>
    <property type="molecule type" value="Genomic_DNA"/>
</dbReference>
<proteinExistence type="predicted"/>
<dbReference type="Gene3D" id="2.120.10.80">
    <property type="entry name" value="Kelch-type beta propeller"/>
    <property type="match status" value="1"/>
</dbReference>